<evidence type="ECO:0000313" key="3">
    <source>
        <dbReference type="Proteomes" id="UP001642540"/>
    </source>
</evidence>
<evidence type="ECO:0000313" key="2">
    <source>
        <dbReference type="EMBL" id="CAL8107902.1"/>
    </source>
</evidence>
<reference evidence="2 3" key="1">
    <citation type="submission" date="2024-08" db="EMBL/GenBank/DDBJ databases">
        <authorList>
            <person name="Cucini C."/>
            <person name="Frati F."/>
        </authorList>
    </citation>
    <scope>NUCLEOTIDE SEQUENCE [LARGE SCALE GENOMIC DNA]</scope>
</reference>
<sequence length="195" mass="22420">MTSTGNGAQGSDQSQSDNMEKVQKQRELTNLCDEVVQIGNSLKTMYSQLKKELLECHQQISHYHKLRMQLVEAMTAGKIKPQYFENYSVVEEAYYRFGPKLAQFDEKLEMGYGRLVEFEGLLPFSNKEGVDWVKATILVNPGYIERELEKSKIKHDAGNEFFQQLKAEWDSVKISLSNDIEDVIELEETLIVVSQ</sequence>
<organism evidence="2 3">
    <name type="scientific">Orchesella dallaii</name>
    <dbReference type="NCBI Taxonomy" id="48710"/>
    <lineage>
        <taxon>Eukaryota</taxon>
        <taxon>Metazoa</taxon>
        <taxon>Ecdysozoa</taxon>
        <taxon>Arthropoda</taxon>
        <taxon>Hexapoda</taxon>
        <taxon>Collembola</taxon>
        <taxon>Entomobryomorpha</taxon>
        <taxon>Entomobryoidea</taxon>
        <taxon>Orchesellidae</taxon>
        <taxon>Orchesellinae</taxon>
        <taxon>Orchesella</taxon>
    </lineage>
</organism>
<name>A0ABP1QLR2_9HEXA</name>
<proteinExistence type="predicted"/>
<gene>
    <name evidence="2" type="ORF">ODALV1_LOCUS12805</name>
</gene>
<keyword evidence="3" id="KW-1185">Reference proteome</keyword>
<evidence type="ECO:0000256" key="1">
    <source>
        <dbReference type="SAM" id="MobiDB-lite"/>
    </source>
</evidence>
<protein>
    <submittedName>
        <fullName evidence="2">Uncharacterized protein</fullName>
    </submittedName>
</protein>
<accession>A0ABP1QLR2</accession>
<comment type="caution">
    <text evidence="2">The sequence shown here is derived from an EMBL/GenBank/DDBJ whole genome shotgun (WGS) entry which is preliminary data.</text>
</comment>
<feature type="region of interest" description="Disordered" evidence="1">
    <location>
        <begin position="1"/>
        <end position="24"/>
    </location>
</feature>
<feature type="compositionally biased region" description="Polar residues" evidence="1">
    <location>
        <begin position="1"/>
        <end position="17"/>
    </location>
</feature>
<dbReference type="EMBL" id="CAXLJM020000039">
    <property type="protein sequence ID" value="CAL8107902.1"/>
    <property type="molecule type" value="Genomic_DNA"/>
</dbReference>
<dbReference type="Proteomes" id="UP001642540">
    <property type="component" value="Unassembled WGS sequence"/>
</dbReference>